<evidence type="ECO:0000256" key="1">
    <source>
        <dbReference type="SAM" id="Phobius"/>
    </source>
</evidence>
<name>A0A327YBD5_9BACL</name>
<evidence type="ECO:0000313" key="3">
    <source>
        <dbReference type="Proteomes" id="UP000248555"/>
    </source>
</evidence>
<keyword evidence="1" id="KW-0472">Membrane</keyword>
<feature type="transmembrane region" description="Helical" evidence="1">
    <location>
        <begin position="40"/>
        <end position="58"/>
    </location>
</feature>
<sequence>MYLEAEVYGMLNWGFAIVMTIELVVLIVLWFHYKFNRRAFSWFIGHMVFFAFAGYKLLEAINTFEHQHPMGSENASLSMGISGILWAISVACLLIGLARLLSHQAANRQ</sequence>
<gene>
    <name evidence="2" type="ORF">B0I26_11011</name>
</gene>
<reference evidence="2 3" key="1">
    <citation type="submission" date="2018-06" db="EMBL/GenBank/DDBJ databases">
        <title>Genomic Encyclopedia of Type Strains, Phase III (KMG-III): the genomes of soil and plant-associated and newly described type strains.</title>
        <authorList>
            <person name="Whitman W."/>
        </authorList>
    </citation>
    <scope>NUCLEOTIDE SEQUENCE [LARGE SCALE GENOMIC DNA]</scope>
    <source>
        <strain evidence="2 3">CGMCC 1.8979</strain>
    </source>
</reference>
<dbReference type="RefSeq" id="WP_111645625.1">
    <property type="nucleotide sequence ID" value="NZ_QLMH01000010.1"/>
</dbReference>
<proteinExistence type="predicted"/>
<keyword evidence="3" id="KW-1185">Reference proteome</keyword>
<dbReference type="OrthoDB" id="2969924at2"/>
<dbReference type="Proteomes" id="UP000248555">
    <property type="component" value="Unassembled WGS sequence"/>
</dbReference>
<dbReference type="AlphaFoldDB" id="A0A327YBD5"/>
<keyword evidence="1" id="KW-1133">Transmembrane helix</keyword>
<organism evidence="2 3">
    <name type="scientific">Paranoxybacillus vitaminiphilus</name>
    <dbReference type="NCBI Taxonomy" id="581036"/>
    <lineage>
        <taxon>Bacteria</taxon>
        <taxon>Bacillati</taxon>
        <taxon>Bacillota</taxon>
        <taxon>Bacilli</taxon>
        <taxon>Bacillales</taxon>
        <taxon>Anoxybacillaceae</taxon>
        <taxon>Paranoxybacillus</taxon>
    </lineage>
</organism>
<keyword evidence="1" id="KW-0812">Transmembrane</keyword>
<feature type="transmembrane region" description="Helical" evidence="1">
    <location>
        <begin position="78"/>
        <end position="101"/>
    </location>
</feature>
<comment type="caution">
    <text evidence="2">The sequence shown here is derived from an EMBL/GenBank/DDBJ whole genome shotgun (WGS) entry which is preliminary data.</text>
</comment>
<evidence type="ECO:0000313" key="2">
    <source>
        <dbReference type="EMBL" id="RAK18380.1"/>
    </source>
</evidence>
<protein>
    <submittedName>
        <fullName evidence="2">Uncharacterized protein</fullName>
    </submittedName>
</protein>
<feature type="transmembrane region" description="Helical" evidence="1">
    <location>
        <begin position="12"/>
        <end position="33"/>
    </location>
</feature>
<accession>A0A327YBD5</accession>
<dbReference type="EMBL" id="QLMH01000010">
    <property type="protein sequence ID" value="RAK18380.1"/>
    <property type="molecule type" value="Genomic_DNA"/>
</dbReference>